<feature type="domain" description="Transposase IS66 central" evidence="2">
    <location>
        <begin position="25"/>
        <end position="114"/>
    </location>
</feature>
<protein>
    <submittedName>
        <fullName evidence="4">Uncharacterized protein</fullName>
    </submittedName>
</protein>
<dbReference type="InterPro" id="IPR004291">
    <property type="entry name" value="Transposase_IS66_central"/>
</dbReference>
<accession>M4ZE09</accession>
<dbReference type="KEGG" id="aol:S58_60230"/>
<dbReference type="Pfam" id="PF13817">
    <property type="entry name" value="DDE_Tnp_IS66_C"/>
    <property type="match status" value="1"/>
</dbReference>
<dbReference type="STRING" id="1245469.S58_60230"/>
<evidence type="ECO:0000313" key="5">
    <source>
        <dbReference type="Proteomes" id="UP000011841"/>
    </source>
</evidence>
<reference evidence="4 5" key="1">
    <citation type="journal article" date="2013" name="Appl. Environ. Microbiol.">
        <title>Genome analysis suggests that the soil oligotrophic bacterium Agromonas oligotrophica (Bradyrhizobium oligotrophicum) is a nitrogen-fixing symbiont of Aeschynomene indica.</title>
        <authorList>
            <person name="Okubo T."/>
            <person name="Fukushima S."/>
            <person name="Itakura M."/>
            <person name="Oshima K."/>
            <person name="Longtonglang A."/>
            <person name="Teaumroong N."/>
            <person name="Mitsui H."/>
            <person name="Hattori M."/>
            <person name="Hattori R."/>
            <person name="Hattori T."/>
            <person name="Minamisawa K."/>
        </authorList>
    </citation>
    <scope>NUCLEOTIDE SEQUENCE [LARGE SCALE GENOMIC DNA]</scope>
    <source>
        <strain evidence="4 5">S58</strain>
    </source>
</reference>
<evidence type="ECO:0000259" key="3">
    <source>
        <dbReference type="Pfam" id="PF13817"/>
    </source>
</evidence>
<dbReference type="eggNOG" id="COG3316">
    <property type="taxonomic scope" value="Bacteria"/>
</dbReference>
<feature type="domain" description="Transposase IS66 C-terminal" evidence="3">
    <location>
        <begin position="121"/>
        <end position="138"/>
    </location>
</feature>
<evidence type="ECO:0000259" key="2">
    <source>
        <dbReference type="Pfam" id="PF03050"/>
    </source>
</evidence>
<dbReference type="HOGENOM" id="CLU_1632202_0_0_5"/>
<evidence type="ECO:0000256" key="1">
    <source>
        <dbReference type="SAM" id="MobiDB-lite"/>
    </source>
</evidence>
<feature type="region of interest" description="Disordered" evidence="1">
    <location>
        <begin position="1"/>
        <end position="23"/>
    </location>
</feature>
<sequence length="162" mass="18133">MWPKPPRVPSQQKPCAGSANSMRSRRVSAANRRAFAKPIVDALNAWLDAQLHLVSGRSMLAEAIRYALSCWHDLTRFLNDGRVELHTNSVERAIRPITLARKNHLFARSDGGGHRWAVISSLITTCKLNDIEPYAYLRMSCSSWSTDIPSIASRNFCRGAGR</sequence>
<organism evidence="4 5">
    <name type="scientific">Bradyrhizobium oligotrophicum S58</name>
    <dbReference type="NCBI Taxonomy" id="1245469"/>
    <lineage>
        <taxon>Bacteria</taxon>
        <taxon>Pseudomonadati</taxon>
        <taxon>Pseudomonadota</taxon>
        <taxon>Alphaproteobacteria</taxon>
        <taxon>Hyphomicrobiales</taxon>
        <taxon>Nitrobacteraceae</taxon>
        <taxon>Bradyrhizobium</taxon>
    </lineage>
</organism>
<dbReference type="InterPro" id="IPR052344">
    <property type="entry name" value="Transposase-related"/>
</dbReference>
<dbReference type="AlphaFoldDB" id="M4ZE09"/>
<dbReference type="Pfam" id="PF03050">
    <property type="entry name" value="DDE_Tnp_IS66"/>
    <property type="match status" value="1"/>
</dbReference>
<proteinExistence type="predicted"/>
<dbReference type="Proteomes" id="UP000011841">
    <property type="component" value="Chromosome"/>
</dbReference>
<dbReference type="PANTHER" id="PTHR33678">
    <property type="entry name" value="BLL1576 PROTEIN"/>
    <property type="match status" value="1"/>
</dbReference>
<gene>
    <name evidence="4" type="ORF">S58_60230</name>
</gene>
<keyword evidence="5" id="KW-1185">Reference proteome</keyword>
<evidence type="ECO:0000313" key="4">
    <source>
        <dbReference type="EMBL" id="BAM91999.1"/>
    </source>
</evidence>
<dbReference type="InterPro" id="IPR039552">
    <property type="entry name" value="IS66_C"/>
</dbReference>
<dbReference type="EMBL" id="AP012603">
    <property type="protein sequence ID" value="BAM91999.1"/>
    <property type="molecule type" value="Genomic_DNA"/>
</dbReference>
<name>M4ZE09_9BRAD</name>
<dbReference type="PANTHER" id="PTHR33678:SF1">
    <property type="entry name" value="BLL1576 PROTEIN"/>
    <property type="match status" value="1"/>
</dbReference>